<feature type="binding site" evidence="13">
    <location>
        <position position="96"/>
    </location>
    <ligand>
        <name>Zn(2+)</name>
        <dbReference type="ChEBI" id="CHEBI:29105"/>
        <note>catalytic</note>
    </ligand>
</feature>
<proteinExistence type="inferred from homology"/>
<evidence type="ECO:0000313" key="17">
    <source>
        <dbReference type="Proteomes" id="UP000018680"/>
    </source>
</evidence>
<dbReference type="RefSeq" id="WP_024267209.1">
    <property type="nucleotide sequence ID" value="NC_023035.1"/>
</dbReference>
<dbReference type="GO" id="GO:0072527">
    <property type="term" value="P:pyrimidine-containing compound metabolic process"/>
    <property type="evidence" value="ECO:0007669"/>
    <property type="project" value="UniProtKB-ARBA"/>
</dbReference>
<dbReference type="InterPro" id="IPR016193">
    <property type="entry name" value="Cytidine_deaminase-like"/>
</dbReference>
<dbReference type="PROSITE" id="PS00903">
    <property type="entry name" value="CYT_DCMP_DEAMINASES_1"/>
    <property type="match status" value="1"/>
</dbReference>
<dbReference type="SUPFAM" id="SSF53927">
    <property type="entry name" value="Cytidine deaminase-like"/>
    <property type="match status" value="1"/>
</dbReference>
<dbReference type="EC" id="3.5.4.5" evidence="4 14"/>
<comment type="catalytic activity">
    <reaction evidence="10 14">
        <text>2'-deoxycytidine + H2O + H(+) = 2'-deoxyuridine + NH4(+)</text>
        <dbReference type="Rhea" id="RHEA:13433"/>
        <dbReference type="ChEBI" id="CHEBI:15377"/>
        <dbReference type="ChEBI" id="CHEBI:15378"/>
        <dbReference type="ChEBI" id="CHEBI:15698"/>
        <dbReference type="ChEBI" id="CHEBI:16450"/>
        <dbReference type="ChEBI" id="CHEBI:28938"/>
        <dbReference type="EC" id="3.5.4.5"/>
    </reaction>
</comment>
<evidence type="ECO:0000256" key="8">
    <source>
        <dbReference type="ARBA" id="ARBA00022833"/>
    </source>
</evidence>
<feature type="active site" description="Proton donor" evidence="12">
    <location>
        <position position="64"/>
    </location>
</feature>
<evidence type="ECO:0000256" key="1">
    <source>
        <dbReference type="ARBA" id="ARBA00001947"/>
    </source>
</evidence>
<dbReference type="InterPro" id="IPR006262">
    <property type="entry name" value="Cyt_deam_tetra"/>
</dbReference>
<evidence type="ECO:0000256" key="14">
    <source>
        <dbReference type="RuleBase" id="RU364006"/>
    </source>
</evidence>
<evidence type="ECO:0000256" key="11">
    <source>
        <dbReference type="ARBA" id="ARBA00049558"/>
    </source>
</evidence>
<comment type="function">
    <text evidence="2 14">This enzyme scavenges exogenous and endogenous cytidine and 2'-deoxycytidine for UMP synthesis.</text>
</comment>
<dbReference type="STRING" id="1307761.L21SP2_0858"/>
<keyword evidence="7 14" id="KW-0378">Hydrolase</keyword>
<evidence type="ECO:0000256" key="10">
    <source>
        <dbReference type="ARBA" id="ARBA00049252"/>
    </source>
</evidence>
<comment type="similarity">
    <text evidence="3 14">Belongs to the cytidine and deoxycytidylate deaminase family.</text>
</comment>
<dbReference type="Proteomes" id="UP000018680">
    <property type="component" value="Chromosome"/>
</dbReference>
<evidence type="ECO:0000256" key="9">
    <source>
        <dbReference type="ARBA" id="ARBA00032005"/>
    </source>
</evidence>
<reference evidence="16 17" key="1">
    <citation type="journal article" date="2015" name="Stand. Genomic Sci.">
        <title>Complete genome sequence and description of Salinispira pacifica gen. nov., sp. nov., a novel spirochaete isolated form a hypersaline microbial mat.</title>
        <authorList>
            <person name="Ben Hania W."/>
            <person name="Joseph M."/>
            <person name="Schumann P."/>
            <person name="Bunk B."/>
            <person name="Fiebig A."/>
            <person name="Sproer C."/>
            <person name="Klenk H.P."/>
            <person name="Fardeau M.L."/>
            <person name="Spring S."/>
        </authorList>
    </citation>
    <scope>NUCLEOTIDE SEQUENCE [LARGE SCALE GENOMIC DNA]</scope>
    <source>
        <strain evidence="16 17">L21-RPul-D2</strain>
    </source>
</reference>
<dbReference type="PROSITE" id="PS51747">
    <property type="entry name" value="CYT_DCMP_DEAMINASES_2"/>
    <property type="match status" value="1"/>
</dbReference>
<feature type="domain" description="CMP/dCMP-type deaminase" evidence="15">
    <location>
        <begin position="9"/>
        <end position="138"/>
    </location>
</feature>
<dbReference type="PANTHER" id="PTHR11644">
    <property type="entry name" value="CYTIDINE DEAMINASE"/>
    <property type="match status" value="1"/>
</dbReference>
<evidence type="ECO:0000256" key="4">
    <source>
        <dbReference type="ARBA" id="ARBA00012783"/>
    </source>
</evidence>
<dbReference type="HOGENOM" id="CLU_097262_2_2_12"/>
<dbReference type="NCBIfam" id="TIGR01354">
    <property type="entry name" value="cyt_deam_tetra"/>
    <property type="match status" value="1"/>
</dbReference>
<dbReference type="GO" id="GO:0004126">
    <property type="term" value="F:cytidine deaminase activity"/>
    <property type="evidence" value="ECO:0007669"/>
    <property type="project" value="UniProtKB-UniRule"/>
</dbReference>
<evidence type="ECO:0000256" key="13">
    <source>
        <dbReference type="PIRSR" id="PIRSR606262-3"/>
    </source>
</evidence>
<gene>
    <name evidence="16" type="ORF">L21SP2_0858</name>
</gene>
<dbReference type="OrthoDB" id="9795347at2"/>
<dbReference type="GO" id="GO:0055086">
    <property type="term" value="P:nucleobase-containing small molecule metabolic process"/>
    <property type="evidence" value="ECO:0007669"/>
    <property type="project" value="UniProtKB-ARBA"/>
</dbReference>
<dbReference type="eggNOG" id="COG0295">
    <property type="taxonomic scope" value="Bacteria"/>
</dbReference>
<dbReference type="InterPro" id="IPR016192">
    <property type="entry name" value="APOBEC/CMP_deaminase_Zn-bd"/>
</dbReference>
<evidence type="ECO:0000313" key="16">
    <source>
        <dbReference type="EMBL" id="AHC14278.1"/>
    </source>
</evidence>
<dbReference type="PATRIC" id="fig|1307761.3.peg.859"/>
<comment type="catalytic activity">
    <reaction evidence="11 14">
        <text>cytidine + H2O + H(+) = uridine + NH4(+)</text>
        <dbReference type="Rhea" id="RHEA:16069"/>
        <dbReference type="ChEBI" id="CHEBI:15377"/>
        <dbReference type="ChEBI" id="CHEBI:15378"/>
        <dbReference type="ChEBI" id="CHEBI:16704"/>
        <dbReference type="ChEBI" id="CHEBI:17562"/>
        <dbReference type="ChEBI" id="CHEBI:28938"/>
        <dbReference type="EC" id="3.5.4.5"/>
    </reaction>
</comment>
<dbReference type="InterPro" id="IPR002125">
    <property type="entry name" value="CMP_dCMP_dom"/>
</dbReference>
<evidence type="ECO:0000256" key="12">
    <source>
        <dbReference type="PIRSR" id="PIRSR606262-1"/>
    </source>
</evidence>
<comment type="cofactor">
    <cofactor evidence="1 13 14">
        <name>Zn(2+)</name>
        <dbReference type="ChEBI" id="CHEBI:29105"/>
    </cofactor>
</comment>
<dbReference type="PANTHER" id="PTHR11644:SF2">
    <property type="entry name" value="CYTIDINE DEAMINASE"/>
    <property type="match status" value="1"/>
</dbReference>
<evidence type="ECO:0000256" key="5">
    <source>
        <dbReference type="ARBA" id="ARBA00018266"/>
    </source>
</evidence>
<keyword evidence="6 13" id="KW-0479">Metal-binding</keyword>
<name>V5WEN5_9SPIO</name>
<dbReference type="AlphaFoldDB" id="V5WEN5"/>
<dbReference type="CDD" id="cd01283">
    <property type="entry name" value="cytidine_deaminase"/>
    <property type="match status" value="1"/>
</dbReference>
<keyword evidence="17" id="KW-1185">Reference proteome</keyword>
<dbReference type="Gene3D" id="3.40.140.10">
    <property type="entry name" value="Cytidine Deaminase, domain 2"/>
    <property type="match status" value="1"/>
</dbReference>
<dbReference type="EMBL" id="CP006939">
    <property type="protein sequence ID" value="AHC14278.1"/>
    <property type="molecule type" value="Genomic_DNA"/>
</dbReference>
<dbReference type="GO" id="GO:0042802">
    <property type="term" value="F:identical protein binding"/>
    <property type="evidence" value="ECO:0007669"/>
    <property type="project" value="UniProtKB-ARBA"/>
</dbReference>
<evidence type="ECO:0000256" key="3">
    <source>
        <dbReference type="ARBA" id="ARBA00006576"/>
    </source>
</evidence>
<feature type="binding site" evidence="13">
    <location>
        <position position="99"/>
    </location>
    <ligand>
        <name>Zn(2+)</name>
        <dbReference type="ChEBI" id="CHEBI:29105"/>
        <note>catalytic</note>
    </ligand>
</feature>
<dbReference type="Pfam" id="PF00383">
    <property type="entry name" value="dCMP_cyt_deam_1"/>
    <property type="match status" value="1"/>
</dbReference>
<protein>
    <recommendedName>
        <fullName evidence="5 14">Cytidine deaminase</fullName>
        <ecNumber evidence="4 14">3.5.4.5</ecNumber>
    </recommendedName>
    <alternativeName>
        <fullName evidence="9 14">Cytidine aminohydrolase</fullName>
    </alternativeName>
</protein>
<evidence type="ECO:0000259" key="15">
    <source>
        <dbReference type="PROSITE" id="PS51747"/>
    </source>
</evidence>
<evidence type="ECO:0000256" key="7">
    <source>
        <dbReference type="ARBA" id="ARBA00022801"/>
    </source>
</evidence>
<dbReference type="NCBIfam" id="NF004064">
    <property type="entry name" value="PRK05578.1"/>
    <property type="match status" value="1"/>
</dbReference>
<dbReference type="GO" id="GO:0005829">
    <property type="term" value="C:cytosol"/>
    <property type="evidence" value="ECO:0007669"/>
    <property type="project" value="TreeGrafter"/>
</dbReference>
<feature type="binding site" evidence="13">
    <location>
        <position position="62"/>
    </location>
    <ligand>
        <name>Zn(2+)</name>
        <dbReference type="ChEBI" id="CHEBI:29105"/>
        <note>catalytic</note>
    </ligand>
</feature>
<dbReference type="InterPro" id="IPR050202">
    <property type="entry name" value="Cyt/Deoxycyt_deaminase"/>
</dbReference>
<dbReference type="GO" id="GO:0008270">
    <property type="term" value="F:zinc ion binding"/>
    <property type="evidence" value="ECO:0007669"/>
    <property type="project" value="UniProtKB-UniRule"/>
</dbReference>
<dbReference type="KEGG" id="slr:L21SP2_0858"/>
<accession>V5WEN5</accession>
<organism evidence="16 17">
    <name type="scientific">Salinispira pacifica</name>
    <dbReference type="NCBI Taxonomy" id="1307761"/>
    <lineage>
        <taxon>Bacteria</taxon>
        <taxon>Pseudomonadati</taxon>
        <taxon>Spirochaetota</taxon>
        <taxon>Spirochaetia</taxon>
        <taxon>Spirochaetales</taxon>
        <taxon>Spirochaetaceae</taxon>
        <taxon>Salinispira</taxon>
    </lineage>
</organism>
<evidence type="ECO:0000256" key="6">
    <source>
        <dbReference type="ARBA" id="ARBA00022723"/>
    </source>
</evidence>
<keyword evidence="8 13" id="KW-0862">Zinc</keyword>
<evidence type="ECO:0000256" key="2">
    <source>
        <dbReference type="ARBA" id="ARBA00003949"/>
    </source>
</evidence>
<sequence>MAVHDFSEELIQQGIELAQTKNSETYSPYSHFAVSAALYLNDRGLFVPGVNIENRSFGGTICAERAALASAISNFGSKDFGFLVLYTEHEPLTPPCGICRQVLAEFCGPEFPVIMVNHKGQRRDMLFSELFPLPFDEF</sequence>